<dbReference type="InterPro" id="IPR009091">
    <property type="entry name" value="RCC1/BLIP-II"/>
</dbReference>
<dbReference type="InterPro" id="IPR058923">
    <property type="entry name" value="RCC1-like_dom"/>
</dbReference>
<dbReference type="InterPro" id="IPR000408">
    <property type="entry name" value="Reg_chr_condens"/>
</dbReference>
<name>A0A835NTG6_9PASS</name>
<dbReference type="InterPro" id="IPR035983">
    <property type="entry name" value="Hect_E3_ubiquitin_ligase"/>
</dbReference>
<feature type="region of interest" description="Disordered" evidence="11">
    <location>
        <begin position="750"/>
        <end position="829"/>
    </location>
</feature>
<dbReference type="EMBL" id="JADDUC010000041">
    <property type="protein sequence ID" value="KAG0121957.1"/>
    <property type="molecule type" value="Genomic_DNA"/>
</dbReference>
<feature type="repeat" description="RCC1" evidence="10">
    <location>
        <begin position="1225"/>
        <end position="1291"/>
    </location>
</feature>
<keyword evidence="6" id="KW-0808">Transferase</keyword>
<dbReference type="Pfam" id="PF25390">
    <property type="entry name" value="WD40_RLD"/>
    <property type="match status" value="2"/>
</dbReference>
<dbReference type="Gene3D" id="3.30.2410.10">
    <property type="entry name" value="Hect, E3 ligase catalytic domain"/>
    <property type="match status" value="2"/>
</dbReference>
<evidence type="ECO:0000256" key="6">
    <source>
        <dbReference type="ARBA" id="ARBA00022679"/>
    </source>
</evidence>
<dbReference type="EC" id="2.3.2.26" evidence="4"/>
<dbReference type="GO" id="GO:0061630">
    <property type="term" value="F:ubiquitin protein ligase activity"/>
    <property type="evidence" value="ECO:0007669"/>
    <property type="project" value="UniProtKB-EC"/>
</dbReference>
<dbReference type="FunFam" id="3.90.1750.10:FF:000010">
    <property type="entry name" value="probable E3 ubiquitin-protein ligase HERC4 isoform X1"/>
    <property type="match status" value="1"/>
</dbReference>
<protein>
    <recommendedName>
        <fullName evidence="4">HECT-type E3 ubiquitin transferase</fullName>
        <ecNumber evidence="4">2.3.2.26</ecNumber>
    </recommendedName>
</protein>
<evidence type="ECO:0000256" key="10">
    <source>
        <dbReference type="PROSITE-ProRule" id="PRU00235"/>
    </source>
</evidence>
<dbReference type="PANTHER" id="PTHR45622">
    <property type="entry name" value="UBIQUITIN-PROTEIN LIGASE E3A-RELATED"/>
    <property type="match status" value="1"/>
</dbReference>
<feature type="region of interest" description="Disordered" evidence="11">
    <location>
        <begin position="1"/>
        <end position="24"/>
    </location>
</feature>
<keyword evidence="5" id="KW-0963">Cytoplasm</keyword>
<feature type="repeat" description="RCC1" evidence="10">
    <location>
        <begin position="192"/>
        <end position="243"/>
    </location>
</feature>
<feature type="region of interest" description="Disordered" evidence="11">
    <location>
        <begin position="508"/>
        <end position="535"/>
    </location>
</feature>
<feature type="compositionally biased region" description="Pro residues" evidence="11">
    <location>
        <begin position="516"/>
        <end position="526"/>
    </location>
</feature>
<dbReference type="SUPFAM" id="SSF56204">
    <property type="entry name" value="Hect, E3 ligase catalytic domain"/>
    <property type="match status" value="2"/>
</dbReference>
<feature type="repeat" description="RCC1" evidence="10">
    <location>
        <begin position="1172"/>
        <end position="1223"/>
    </location>
</feature>
<dbReference type="Pfam" id="PF00632">
    <property type="entry name" value="HECT"/>
    <property type="match status" value="2"/>
</dbReference>
<reference evidence="14" key="3">
    <citation type="submission" date="2022-01" db="EMBL/GenBank/DDBJ databases">
        <authorList>
            <person name="Rubenstein D.R."/>
        </authorList>
    </citation>
    <scope>NUCLEOTIDE SEQUENCE</scope>
    <source>
        <strain evidence="14">SS15</strain>
        <tissue evidence="14">Liver</tissue>
    </source>
</reference>
<dbReference type="InterPro" id="IPR000569">
    <property type="entry name" value="HECT_dom"/>
</dbReference>
<dbReference type="Gene3D" id="3.90.1750.10">
    <property type="entry name" value="Hect, E3 ligase catalytic domains"/>
    <property type="match status" value="1"/>
</dbReference>
<dbReference type="CDD" id="cd00078">
    <property type="entry name" value="HECTc"/>
    <property type="match status" value="1"/>
</dbReference>
<feature type="repeat" description="RCC1" evidence="10">
    <location>
        <begin position="1014"/>
        <end position="1066"/>
    </location>
</feature>
<dbReference type="PANTHER" id="PTHR45622:SF18">
    <property type="entry name" value="E3 UBIQUITIN-PROTEIN LIGASE HERC3-RELATED"/>
    <property type="match status" value="1"/>
</dbReference>
<keyword evidence="7" id="KW-0677">Repeat</keyword>
<evidence type="ECO:0000256" key="7">
    <source>
        <dbReference type="ARBA" id="ARBA00022737"/>
    </source>
</evidence>
<evidence type="ECO:0000256" key="2">
    <source>
        <dbReference type="ARBA" id="ARBA00004496"/>
    </source>
</evidence>
<dbReference type="FunFam" id="3.30.2410.10:FF:000003">
    <property type="entry name" value="probable E3 ubiquitin-protein ligase HERC4 isoform X1"/>
    <property type="match status" value="1"/>
</dbReference>
<feature type="active site" description="Glycyl thioester intermediate" evidence="9">
    <location>
        <position position="719"/>
    </location>
</feature>
<evidence type="ECO:0000256" key="11">
    <source>
        <dbReference type="SAM" id="MobiDB-lite"/>
    </source>
</evidence>
<comment type="caution">
    <text evidence="13">The sequence shown here is derived from an EMBL/GenBank/DDBJ whole genome shotgun (WGS) entry which is preliminary data.</text>
</comment>
<sequence>MAEGRQQQRRESGTGECTQSQRNEELRCSNHDATHTLVLFDDGKLSEQWAKASANSPKTRLVQELGDRNIVQIACGDQHAMALSRGGELFTWGLNTHGQLGVRSQTRLTHKPQLVERLKGIPLAQIAAGGAHSITMSLSGAVYSWGKNSFGQLGHGDTKDRDCPTYVGALEHWKTVFISCGADHTAVLSKEGLVCTFGAGGSGQLGHNSTQNELLPRVVAELWGARVTHIACGRQYTLVYVRSLDKFYFCGSDDEGQLEDERKSNQLIPLPIHSPVNTEKSCQKKNASKKGINIIAGVNQSFAHCKEKTNSYLNGIATLEDKEVDKWISNSKCREHIKKNIKLIFSSEACINGSFLDKRDKHFKTSKEVSGVDMSEVKRFYKKISKKPMVYQEGKDGNSFLSLSLLAQAIMKLQPEGLQTLECLWSNLETSFFKELVILYQRVSQQILCEFLVEFTRIGPGRLSKLDPAETGPLQILQMLYRTALSELSKYPCIFDRENKIHVHTTECRALSNTSPPTPSASPTPAPSATSPLASCGSPDRSLWRILNEECDSLDLDFTIMEGEDSTDVVELKENGANIPVTKDNRKEYVDLYVNYMFNKSVKKPFEDFMKGFLRGCPARNWKMFLPEELQVLLQGRTTFDWHLLEKNVMYIGYKKLDQTIRNFWTVFHKLPEEKKKMFLAFLTGSDQITGYGPERFGFRIVDLQEENPDELSPRASTCQRILFLPRYSSEKILKKKLLYAIEHNEAGGGRLSLPVPSAPPAPRLPRHSGTAGKARPPPGAGSPQPTPCPGPGERRFPARPAPRPPGAGPALRISRAARHSRLRRQRQRGRDFLVTAAAAAVSAGEGQLGPAVRLLPVPRTRVPGPGRPRGCGRSRSAPLLLLQHHLAAGRARGCCRSRLGRIHDLLKREKMLCWGYSSYGQPGIGSNLQVIIPEPQVYGFIHDRNVKEVACGGNHSVFLLEDGEVYTCGLNTKGQLGHDCEGSKPEQIGALAGQHIVHVACGESHSVALSDQGQLFSWGAGSDGQLGLTTIEDAVTVPRLIKKLNQQTILQVSCGNWHCLALAADGQFFTWGQNSYGQLGLGKECPSQASPQRVKSLDGIPLAQVAAGGAHSFALSLSGAVFGWGKNSSGQLGLSDERDRESPCHVKLLRSQKVVYISCGEEHTAVLTKSGGVFTFGAGSCGQLGHDSMNDEVNPRRVLELMGSEVSQIACGRHHTLAFVPSSGMIYAFGCGTRGQLGTGHTCNVKCPSPVKGHWAAHNGQLSGKPDACKYHIVKHIFSGGDQTFVLCSKYENSLPADDFRTINETRYTCLINDETIDVWRQKLLEKNSSNSVNNVVQILSSAACWNGSFLEKKIDEHFKTSPKIPGIDLNSTRVLFEKLMNSQHSVLLEQILKSFESFLIPQLSSSPPDVEAMRIYLILPEFPPFQDSKYYISLTLPLAMAILRLDTNPSKVLDNWWSQVCPRYFLRLVDLYKGAVVYLLSGRKTLLIPVLFSSYITAALRLLEKLHKVNQKVKHVEYDKFYIPEISSLVDIQEDYLMWFLHQAGMKVRPSIMQVAINGANLQNVFMLLTLEPLLARSPFLVLHVRRSNLVGDALRELSIHSDIDLKKPLKVIFDGEEAVDAGGVTKEFFLLLLKELLNPIYGMFTYYPESNLLWFSDTCFVEHNWFHLIGIICGLAIYNFTVVDLHFPLALYKKLLNVKPCLEDLKELSPTEGRSLQQLLDYPGEDVEEMFCLNFTICRESYGVTEQKNLIEDGDKILEFVEAYVNYIFNLSIQEWYTAFSTGFLKVCGGKVLELFQPTELRAMIVGNSNYNWEELEESAVYKGDYTATHPTVRMFWETFHAFPLEKKKKFLCKSLTYPTCLAFLVPLAVFLTGSDRIPIYGMSSLRIIIQSTPSGEQYLPVAHTCYNLLDLPKYSSKEILSARLVQAIDHYEGFSLA</sequence>
<dbReference type="EMBL" id="JADDUC020000006">
    <property type="protein sequence ID" value="KAI1238546.1"/>
    <property type="molecule type" value="Genomic_DNA"/>
</dbReference>
<feature type="repeat" description="RCC1" evidence="10">
    <location>
        <begin position="964"/>
        <end position="1013"/>
    </location>
</feature>
<dbReference type="Gene3D" id="2.130.10.30">
    <property type="entry name" value="Regulator of chromosome condensation 1/beta-lactamase-inhibitor protein II"/>
    <property type="match status" value="3"/>
</dbReference>
<organism evidence="13">
    <name type="scientific">Lamprotornis superbus</name>
    <dbReference type="NCBI Taxonomy" id="245042"/>
    <lineage>
        <taxon>Eukaryota</taxon>
        <taxon>Metazoa</taxon>
        <taxon>Chordata</taxon>
        <taxon>Craniata</taxon>
        <taxon>Vertebrata</taxon>
        <taxon>Euteleostomi</taxon>
        <taxon>Archelosauria</taxon>
        <taxon>Archosauria</taxon>
        <taxon>Dinosauria</taxon>
        <taxon>Saurischia</taxon>
        <taxon>Theropoda</taxon>
        <taxon>Coelurosauria</taxon>
        <taxon>Aves</taxon>
        <taxon>Neognathae</taxon>
        <taxon>Neoaves</taxon>
        <taxon>Telluraves</taxon>
        <taxon>Australaves</taxon>
        <taxon>Passeriformes</taxon>
        <taxon>Sturnidae</taxon>
        <taxon>Lamprotornis</taxon>
    </lineage>
</organism>
<feature type="repeat" description="RCC1" evidence="10">
    <location>
        <begin position="1067"/>
        <end position="1119"/>
    </location>
</feature>
<dbReference type="PROSITE" id="PS50237">
    <property type="entry name" value="HECT"/>
    <property type="match status" value="2"/>
</dbReference>
<comment type="pathway">
    <text evidence="3">Protein modification; protein ubiquitination.</text>
</comment>
<dbReference type="Proteomes" id="UP000618051">
    <property type="component" value="Unassembled WGS sequence"/>
</dbReference>
<evidence type="ECO:0000256" key="1">
    <source>
        <dbReference type="ARBA" id="ARBA00000885"/>
    </source>
</evidence>
<dbReference type="PROSITE" id="PS00626">
    <property type="entry name" value="RCC1_2"/>
    <property type="match status" value="5"/>
</dbReference>
<keyword evidence="15" id="KW-1185">Reference proteome</keyword>
<gene>
    <name evidence="14" type="ORF">IHE44_0013280</name>
    <name evidence="13" type="ORF">IHE44_009896</name>
</gene>
<evidence type="ECO:0000256" key="3">
    <source>
        <dbReference type="ARBA" id="ARBA00004906"/>
    </source>
</evidence>
<feature type="repeat" description="RCC1" evidence="10">
    <location>
        <begin position="1120"/>
        <end position="1171"/>
    </location>
</feature>
<evidence type="ECO:0000256" key="4">
    <source>
        <dbReference type="ARBA" id="ARBA00012485"/>
    </source>
</evidence>
<comment type="subcellular location">
    <subcellularLocation>
        <location evidence="2">Cytoplasm</location>
    </subcellularLocation>
</comment>
<feature type="domain" description="HECT" evidence="12">
    <location>
        <begin position="1604"/>
        <end position="1941"/>
    </location>
</feature>
<feature type="compositionally biased region" description="Pro residues" evidence="11">
    <location>
        <begin position="776"/>
        <end position="791"/>
    </location>
</feature>
<proteinExistence type="predicted"/>
<evidence type="ECO:0000313" key="14">
    <source>
        <dbReference type="EMBL" id="KAI1238546.1"/>
    </source>
</evidence>
<dbReference type="PRINTS" id="PR00633">
    <property type="entry name" value="RCCNDNSATION"/>
</dbReference>
<dbReference type="FunFam" id="2.130.10.30:FF:000012">
    <property type="entry name" value="probable E3 ubiquitin-protein ligase HERC3 isoform X1"/>
    <property type="match status" value="1"/>
</dbReference>
<evidence type="ECO:0000313" key="13">
    <source>
        <dbReference type="EMBL" id="KAG0121957.1"/>
    </source>
</evidence>
<dbReference type="FunFam" id="3.30.2160.10:FF:000004">
    <property type="entry name" value="probable E3 ubiquitin-protein ligase HERC4 isoform X1"/>
    <property type="match status" value="1"/>
</dbReference>
<evidence type="ECO:0000256" key="8">
    <source>
        <dbReference type="ARBA" id="ARBA00022786"/>
    </source>
</evidence>
<evidence type="ECO:0000259" key="12">
    <source>
        <dbReference type="PROSITE" id="PS50237"/>
    </source>
</evidence>
<reference evidence="13" key="1">
    <citation type="submission" date="2020-10" db="EMBL/GenBank/DDBJ databases">
        <title>Feather gene expression reveals the developmental basis of iridescence in African starlings.</title>
        <authorList>
            <person name="Rubenstein D.R."/>
        </authorList>
    </citation>
    <scope>NUCLEOTIDE SEQUENCE</scope>
    <source>
        <strain evidence="13">SS15</strain>
        <tissue evidence="13">Liver</tissue>
    </source>
</reference>
<feature type="repeat" description="RCC1" evidence="10">
    <location>
        <begin position="910"/>
        <end position="963"/>
    </location>
</feature>
<reference evidence="14 15" key="2">
    <citation type="journal article" date="2021" name="J. Hered.">
        <title>Feather Gene Expression Elucidates the Developmental Basis of Plumage Iridescence in African Starlings.</title>
        <authorList>
            <person name="Rubenstein D.R."/>
            <person name="Corvelo A."/>
            <person name="MacManes M.D."/>
            <person name="Maia R."/>
            <person name="Narzisi G."/>
            <person name="Rousaki A."/>
            <person name="Vandenabeele P."/>
            <person name="Shawkey M.D."/>
            <person name="Solomon J."/>
        </authorList>
    </citation>
    <scope>NUCLEOTIDE SEQUENCE [LARGE SCALE GENOMIC DNA]</scope>
    <source>
        <strain evidence="14">SS15</strain>
    </source>
</reference>
<accession>A0A835NTG6</accession>
<feature type="repeat" description="RCC1" evidence="10">
    <location>
        <begin position="87"/>
        <end position="139"/>
    </location>
</feature>
<evidence type="ECO:0000313" key="15">
    <source>
        <dbReference type="Proteomes" id="UP000618051"/>
    </source>
</evidence>
<evidence type="ECO:0000256" key="9">
    <source>
        <dbReference type="PROSITE-ProRule" id="PRU00104"/>
    </source>
</evidence>
<evidence type="ECO:0000256" key="5">
    <source>
        <dbReference type="ARBA" id="ARBA00022490"/>
    </source>
</evidence>
<dbReference type="OrthoDB" id="8068875at2759"/>
<dbReference type="GO" id="GO:0005737">
    <property type="term" value="C:cytoplasm"/>
    <property type="evidence" value="ECO:0007669"/>
    <property type="project" value="UniProtKB-SubCell"/>
</dbReference>
<dbReference type="InterPro" id="IPR051709">
    <property type="entry name" value="Ub-ligase/GTPase-reg"/>
</dbReference>
<dbReference type="SUPFAM" id="SSF50985">
    <property type="entry name" value="RCC1/BLIP-II"/>
    <property type="match status" value="2"/>
</dbReference>
<dbReference type="Gene3D" id="3.30.2160.10">
    <property type="entry name" value="Hect, E3 ligase catalytic domain"/>
    <property type="match status" value="2"/>
</dbReference>
<keyword evidence="8 9" id="KW-0833">Ubl conjugation pathway</keyword>
<feature type="compositionally biased region" description="Basic residues" evidence="11">
    <location>
        <begin position="816"/>
        <end position="828"/>
    </location>
</feature>
<feature type="compositionally biased region" description="Basic and acidic residues" evidence="11">
    <location>
        <begin position="1"/>
        <end position="13"/>
    </location>
</feature>
<feature type="domain" description="HECT" evidence="12">
    <location>
        <begin position="541"/>
        <end position="753"/>
    </location>
</feature>
<dbReference type="SMART" id="SM00119">
    <property type="entry name" value="HECTc"/>
    <property type="match status" value="2"/>
</dbReference>
<comment type="catalytic activity">
    <reaction evidence="1">
        <text>S-ubiquitinyl-[E2 ubiquitin-conjugating enzyme]-L-cysteine + [acceptor protein]-L-lysine = [E2 ubiquitin-conjugating enzyme]-L-cysteine + N(6)-ubiquitinyl-[acceptor protein]-L-lysine.</text>
        <dbReference type="EC" id="2.3.2.26"/>
    </reaction>
</comment>
<feature type="active site" description="Glycyl thioester intermediate" evidence="9">
    <location>
        <position position="1909"/>
    </location>
</feature>
<dbReference type="PROSITE" id="PS50012">
    <property type="entry name" value="RCC1_3"/>
    <property type="match status" value="10"/>
</dbReference>
<feature type="repeat" description="RCC1" evidence="10">
    <location>
        <begin position="140"/>
        <end position="191"/>
    </location>
</feature>